<dbReference type="InterPro" id="IPR016158">
    <property type="entry name" value="Cullin_homology"/>
</dbReference>
<organism evidence="2">
    <name type="scientific">viral metagenome</name>
    <dbReference type="NCBI Taxonomy" id="1070528"/>
    <lineage>
        <taxon>unclassified sequences</taxon>
        <taxon>metagenomes</taxon>
        <taxon>organismal metagenomes</taxon>
    </lineage>
</organism>
<dbReference type="SUPFAM" id="SSF75632">
    <property type="entry name" value="Cullin homology domain"/>
    <property type="match status" value="1"/>
</dbReference>
<name>A0A6C0ACD9_9ZZZZ</name>
<evidence type="ECO:0000259" key="1">
    <source>
        <dbReference type="PROSITE" id="PS50069"/>
    </source>
</evidence>
<dbReference type="Gene3D" id="3.30.230.130">
    <property type="entry name" value="Cullin, Chain C, Domain 2"/>
    <property type="match status" value="1"/>
</dbReference>
<proteinExistence type="predicted"/>
<dbReference type="EMBL" id="MN740546">
    <property type="protein sequence ID" value="QHS77379.1"/>
    <property type="molecule type" value="Genomic_DNA"/>
</dbReference>
<dbReference type="InterPro" id="IPR059120">
    <property type="entry name" value="Cullin-like_AB"/>
</dbReference>
<protein>
    <recommendedName>
        <fullName evidence="1">Cullin family profile domain-containing protein</fullName>
    </recommendedName>
</protein>
<feature type="domain" description="Cullin family profile" evidence="1">
    <location>
        <begin position="260"/>
        <end position="485"/>
    </location>
</feature>
<reference evidence="2" key="1">
    <citation type="journal article" date="2020" name="Nature">
        <title>Giant virus diversity and host interactions through global metagenomics.</title>
        <authorList>
            <person name="Schulz F."/>
            <person name="Roux S."/>
            <person name="Paez-Espino D."/>
            <person name="Jungbluth S."/>
            <person name="Walsh D.A."/>
            <person name="Denef V.J."/>
            <person name="McMahon K.D."/>
            <person name="Konstantinidis K.T."/>
            <person name="Eloe-Fadrosh E.A."/>
            <person name="Kyrpides N.C."/>
            <person name="Woyke T."/>
        </authorList>
    </citation>
    <scope>NUCLEOTIDE SEQUENCE</scope>
    <source>
        <strain evidence="2">GVMAG-S-1004661-13</strain>
    </source>
</reference>
<dbReference type="AlphaFoldDB" id="A0A6C0ACD9"/>
<dbReference type="PROSITE" id="PS50069">
    <property type="entry name" value="CULLIN_2"/>
    <property type="match status" value="1"/>
</dbReference>
<evidence type="ECO:0000313" key="2">
    <source>
        <dbReference type="EMBL" id="QHS77379.1"/>
    </source>
</evidence>
<dbReference type="InterPro" id="IPR036317">
    <property type="entry name" value="Cullin_homology_sf"/>
</dbReference>
<sequence length="608" mass="71126">MSVDVQSGIEILKPFGNVYISNLLPNTYFINKDQREKDNFVKISQIIDQVYNRVKPNLSKPTLDRILYTLVSNNKKELNQVIKDSVEKATNRISDGIQQLIIEEKFTIDNFIECFENYYIQSNFLYDLFKYYTTKIMVNNKSYFRIICEYMFYYSVINKTYNMKDGSNKFLYEVLTDYVKKTVTIPEKLNIIHSYFKDMSDKLGQEALTLFNIDVDSNFLTSLGDDNDFVKQLSLTINNSMINIFKLCTDREKNKQLIKEETSKLQNISSIVKNFSNKNVFYNYYSLLLRRRILSVSTDYKNESKVFDIIKQNNDGVASIKDIALLVSELAEQDTDNDLFKMMIAENATGMYSDKDIQTINTLRNNGKIKIMVGRDALWENIPDSDEDFRLGIFDIPKCMFESLYLCNKYKTRDIKWNYNNSLVVVNYNIEDSNKMINNYKIQMTIPQYLVLQLFKSKDMWTATDIAEELHMDIKKVGAILNSFIHINLICIDKDTVEENPEYWLYGEFSSPNKKISIVNTTQVKKQESSNKIDKMVILEKIITIIDDSRIDKDSLLLNIFEEFKNKVSKIDIQESIDFALKEEFIKEVILGNNTFYEVADDDDSDED</sequence>
<dbReference type="Pfam" id="PF26557">
    <property type="entry name" value="Cullin_AB"/>
    <property type="match status" value="1"/>
</dbReference>
<accession>A0A6C0ACD9</accession>